<dbReference type="InterPro" id="IPR041118">
    <property type="entry name" value="Rx_N"/>
</dbReference>
<dbReference type="CDD" id="cd14798">
    <property type="entry name" value="RX-CC_like"/>
    <property type="match status" value="1"/>
</dbReference>
<comment type="caution">
    <text evidence="5">The sequence shown here is derived from an EMBL/GenBank/DDBJ whole genome shotgun (WGS) entry which is preliminary data.</text>
</comment>
<dbReference type="GO" id="GO:0000166">
    <property type="term" value="F:nucleotide binding"/>
    <property type="evidence" value="ECO:0007669"/>
    <property type="project" value="UniProtKB-KW"/>
</dbReference>
<evidence type="ECO:0000259" key="4">
    <source>
        <dbReference type="Pfam" id="PF18052"/>
    </source>
</evidence>
<dbReference type="Gene3D" id="1.20.5.4130">
    <property type="match status" value="1"/>
</dbReference>
<organism evidence="5 6">
    <name type="scientific">Nelumbo nucifera</name>
    <name type="common">Sacred lotus</name>
    <dbReference type="NCBI Taxonomy" id="4432"/>
    <lineage>
        <taxon>Eukaryota</taxon>
        <taxon>Viridiplantae</taxon>
        <taxon>Streptophyta</taxon>
        <taxon>Embryophyta</taxon>
        <taxon>Tracheophyta</taxon>
        <taxon>Spermatophyta</taxon>
        <taxon>Magnoliopsida</taxon>
        <taxon>Proteales</taxon>
        <taxon>Nelumbonaceae</taxon>
        <taxon>Nelumbo</taxon>
    </lineage>
</organism>
<evidence type="ECO:0000256" key="1">
    <source>
        <dbReference type="ARBA" id="ARBA00022737"/>
    </source>
</evidence>
<name>A0A822XSP8_NELNU</name>
<evidence type="ECO:0000313" key="5">
    <source>
        <dbReference type="EMBL" id="DAD23357.1"/>
    </source>
</evidence>
<evidence type="ECO:0000256" key="2">
    <source>
        <dbReference type="ARBA" id="ARBA00022741"/>
    </source>
</evidence>
<sequence>MRRDRKKEMEYQMVDSIISCVVTKLGDLLIQEVVLLSEVKDQVEGLQTKLRIQCFLKDANANQEQDQWVHNWILEIRKAALKVETTVLDYIQVVKVTQHKNFVKMCLCIVKEGVVDLHNFGKKVEKIQRKMVNIFGSQENYGIRNIGERILERTRGSSAKMQQHLRWSYSHVVDEDVIEQD</sequence>
<dbReference type="AlphaFoldDB" id="A0A822XSP8"/>
<keyword evidence="1" id="KW-0677">Repeat</keyword>
<reference evidence="5 6" key="1">
    <citation type="journal article" date="2020" name="Mol. Biol. Evol.">
        <title>Distinct Expression and Methylation Patterns for Genes with Different Fates following a Single Whole-Genome Duplication in Flowering Plants.</title>
        <authorList>
            <person name="Shi T."/>
            <person name="Rahmani R.S."/>
            <person name="Gugger P.F."/>
            <person name="Wang M."/>
            <person name="Li H."/>
            <person name="Zhang Y."/>
            <person name="Li Z."/>
            <person name="Wang Q."/>
            <person name="Van de Peer Y."/>
            <person name="Marchal K."/>
            <person name="Chen J."/>
        </authorList>
    </citation>
    <scope>NUCLEOTIDE SEQUENCE [LARGE SCALE GENOMIC DNA]</scope>
    <source>
        <tissue evidence="5">Leaf</tissue>
    </source>
</reference>
<keyword evidence="6" id="KW-1185">Reference proteome</keyword>
<gene>
    <name evidence="5" type="ORF">HUJ06_024820</name>
</gene>
<evidence type="ECO:0000313" key="6">
    <source>
        <dbReference type="Proteomes" id="UP000607653"/>
    </source>
</evidence>
<evidence type="ECO:0000256" key="3">
    <source>
        <dbReference type="ARBA" id="ARBA00022821"/>
    </source>
</evidence>
<protein>
    <recommendedName>
        <fullName evidence="4">Disease resistance N-terminal domain-containing protein</fullName>
    </recommendedName>
</protein>
<keyword evidence="3" id="KW-0611">Plant defense</keyword>
<keyword evidence="2" id="KW-0547">Nucleotide-binding</keyword>
<dbReference type="Pfam" id="PF18052">
    <property type="entry name" value="Rx_N"/>
    <property type="match status" value="1"/>
</dbReference>
<dbReference type="EMBL" id="DUZY01000001">
    <property type="protein sequence ID" value="DAD23357.1"/>
    <property type="molecule type" value="Genomic_DNA"/>
</dbReference>
<dbReference type="Proteomes" id="UP000607653">
    <property type="component" value="Unassembled WGS sequence"/>
</dbReference>
<dbReference type="InterPro" id="IPR038005">
    <property type="entry name" value="RX-like_CC"/>
</dbReference>
<dbReference type="GO" id="GO:0006952">
    <property type="term" value="P:defense response"/>
    <property type="evidence" value="ECO:0007669"/>
    <property type="project" value="UniProtKB-KW"/>
</dbReference>
<proteinExistence type="predicted"/>
<feature type="domain" description="Disease resistance N-terminal" evidence="4">
    <location>
        <begin position="17"/>
        <end position="94"/>
    </location>
</feature>
<accession>A0A822XSP8</accession>